<evidence type="ECO:0000313" key="4">
    <source>
        <dbReference type="Proteomes" id="UP001500307"/>
    </source>
</evidence>
<feature type="transmembrane region" description="Helical" evidence="2">
    <location>
        <begin position="39"/>
        <end position="57"/>
    </location>
</feature>
<proteinExistence type="predicted"/>
<keyword evidence="4" id="KW-1185">Reference proteome</keyword>
<evidence type="ECO:0000256" key="1">
    <source>
        <dbReference type="SAM" id="MobiDB-lite"/>
    </source>
</evidence>
<accession>A0ABP8SW75</accession>
<feature type="transmembrane region" description="Helical" evidence="2">
    <location>
        <begin position="95"/>
        <end position="117"/>
    </location>
</feature>
<sequence>MSTRRNAVGSHPTDQPAGGTPHDAPASDGHGPDVPDLRLAGLAVAAWLAALAGLHLTAAAATALAAVAAVLAALVGAHLLGVLGRPAARFRRHGWIVVAVLVGVVCGASVTSARLVVRDAAPVRALVDERAPVTVELVLRDDPRPVRGAAGRPATLLVRADLDHLTARDGRRVAGPVRGLVLASHPAWRGLLPGQRVTAQGRLAAPRGGDLTAAVLTVTGPPTPHGSAPWLQRAAGTLRAGLQRACEPLPDEPGGLLPGLVVGDTSRLAPAVEADFRTTGMTHAIATVRR</sequence>
<protein>
    <recommendedName>
        <fullName evidence="5">DUF4131 domain-containing protein</fullName>
    </recommendedName>
</protein>
<keyword evidence="2" id="KW-1133">Transmembrane helix</keyword>
<dbReference type="EMBL" id="BAABGU010000033">
    <property type="protein sequence ID" value="GAA4576880.1"/>
    <property type="molecule type" value="Genomic_DNA"/>
</dbReference>
<gene>
    <name evidence="3" type="ORF">GCM10023176_49270</name>
</gene>
<organism evidence="3 4">
    <name type="scientific">Micromonospora coerulea</name>
    <dbReference type="NCBI Taxonomy" id="47856"/>
    <lineage>
        <taxon>Bacteria</taxon>
        <taxon>Bacillati</taxon>
        <taxon>Actinomycetota</taxon>
        <taxon>Actinomycetes</taxon>
        <taxon>Micromonosporales</taxon>
        <taxon>Micromonosporaceae</taxon>
        <taxon>Micromonospora</taxon>
    </lineage>
</organism>
<evidence type="ECO:0008006" key="5">
    <source>
        <dbReference type="Google" id="ProtNLM"/>
    </source>
</evidence>
<evidence type="ECO:0000256" key="2">
    <source>
        <dbReference type="SAM" id="Phobius"/>
    </source>
</evidence>
<feature type="region of interest" description="Disordered" evidence="1">
    <location>
        <begin position="1"/>
        <end position="31"/>
    </location>
</feature>
<comment type="caution">
    <text evidence="3">The sequence shown here is derived from an EMBL/GenBank/DDBJ whole genome shotgun (WGS) entry which is preliminary data.</text>
</comment>
<keyword evidence="2" id="KW-0812">Transmembrane</keyword>
<feature type="transmembrane region" description="Helical" evidence="2">
    <location>
        <begin position="63"/>
        <end position="83"/>
    </location>
</feature>
<evidence type="ECO:0000313" key="3">
    <source>
        <dbReference type="EMBL" id="GAA4576880.1"/>
    </source>
</evidence>
<reference evidence="4" key="1">
    <citation type="journal article" date="2019" name="Int. J. Syst. Evol. Microbiol.">
        <title>The Global Catalogue of Microorganisms (GCM) 10K type strain sequencing project: providing services to taxonomists for standard genome sequencing and annotation.</title>
        <authorList>
            <consortium name="The Broad Institute Genomics Platform"/>
            <consortium name="The Broad Institute Genome Sequencing Center for Infectious Disease"/>
            <person name="Wu L."/>
            <person name="Ma J."/>
        </authorList>
    </citation>
    <scope>NUCLEOTIDE SEQUENCE [LARGE SCALE GENOMIC DNA]</scope>
    <source>
        <strain evidence="4">JCM 3175</strain>
    </source>
</reference>
<dbReference type="Proteomes" id="UP001500307">
    <property type="component" value="Unassembled WGS sequence"/>
</dbReference>
<keyword evidence="2" id="KW-0472">Membrane</keyword>
<name>A0ABP8SW75_9ACTN</name>